<evidence type="ECO:0000313" key="2">
    <source>
        <dbReference type="EMBL" id="PQA89016.1"/>
    </source>
</evidence>
<keyword evidence="1" id="KW-0812">Transmembrane</keyword>
<dbReference type="EMBL" id="PJCH01000003">
    <property type="protein sequence ID" value="PQA89016.1"/>
    <property type="molecule type" value="Genomic_DNA"/>
</dbReference>
<evidence type="ECO:0000256" key="1">
    <source>
        <dbReference type="SAM" id="Phobius"/>
    </source>
</evidence>
<comment type="caution">
    <text evidence="2">The sequence shown here is derived from an EMBL/GenBank/DDBJ whole genome shotgun (WGS) entry which is preliminary data.</text>
</comment>
<dbReference type="OrthoDB" id="5421633at2"/>
<keyword evidence="1" id="KW-0472">Membrane</keyword>
<dbReference type="RefSeq" id="WP_104828654.1">
    <property type="nucleotide sequence ID" value="NZ_PJCH01000003.1"/>
</dbReference>
<feature type="transmembrane region" description="Helical" evidence="1">
    <location>
        <begin position="207"/>
        <end position="226"/>
    </location>
</feature>
<feature type="transmembrane region" description="Helical" evidence="1">
    <location>
        <begin position="96"/>
        <end position="117"/>
    </location>
</feature>
<dbReference type="InterPro" id="IPR025495">
    <property type="entry name" value="DUF4386"/>
</dbReference>
<dbReference type="AlphaFoldDB" id="A0A2S7K936"/>
<feature type="transmembrane region" description="Helical" evidence="1">
    <location>
        <begin position="169"/>
        <end position="187"/>
    </location>
</feature>
<reference evidence="2 3" key="1">
    <citation type="submission" date="2017-12" db="EMBL/GenBank/DDBJ databases">
        <authorList>
            <person name="Hurst M.R.H."/>
        </authorList>
    </citation>
    <scope>NUCLEOTIDE SEQUENCE [LARGE SCALE GENOMIC DNA]</scope>
    <source>
        <strain evidence="2 3">SY-3-19</strain>
    </source>
</reference>
<name>A0A2S7K936_9PROT</name>
<sequence length="239" mass="25874">MASTDEVFRPAAYARFAGFNYLLIFVLAIFANFFVLSKLIVSGDPAATAANIAAQEDLFRIAIACFFVVLICDVFIAWALYLLLKKVDPHLSLLAALFRLTYTVAQIGVVLNLVSALRIADAAGSFGALAQEPWPYFFLAEHNAGFTLTLIFFGVHLALLGYLIVRSSFLPSLIGVLVMIAGAGYVIDGFSEILGFDYAGIPNAGLFIVILPALIGEGVLMLWLLIRGVDTQKWRAADA</sequence>
<keyword evidence="1" id="KW-1133">Transmembrane helix</keyword>
<organism evidence="2 3">
    <name type="scientific">Hyphococcus luteus</name>
    <dbReference type="NCBI Taxonomy" id="2058213"/>
    <lineage>
        <taxon>Bacteria</taxon>
        <taxon>Pseudomonadati</taxon>
        <taxon>Pseudomonadota</taxon>
        <taxon>Alphaproteobacteria</taxon>
        <taxon>Parvularculales</taxon>
        <taxon>Parvularculaceae</taxon>
        <taxon>Hyphococcus</taxon>
    </lineage>
</organism>
<feature type="transmembrane region" description="Helical" evidence="1">
    <location>
        <begin position="144"/>
        <end position="164"/>
    </location>
</feature>
<dbReference type="Proteomes" id="UP000239504">
    <property type="component" value="Unassembled WGS sequence"/>
</dbReference>
<feature type="transmembrane region" description="Helical" evidence="1">
    <location>
        <begin position="61"/>
        <end position="84"/>
    </location>
</feature>
<keyword evidence="3" id="KW-1185">Reference proteome</keyword>
<feature type="transmembrane region" description="Helical" evidence="1">
    <location>
        <begin position="21"/>
        <end position="41"/>
    </location>
</feature>
<gene>
    <name evidence="2" type="ORF">CW354_03440</name>
</gene>
<accession>A0A2S7K936</accession>
<dbReference type="Pfam" id="PF14329">
    <property type="entry name" value="DUF4386"/>
    <property type="match status" value="1"/>
</dbReference>
<proteinExistence type="predicted"/>
<protein>
    <submittedName>
        <fullName evidence="2">DUF4386 domain-containing protein</fullName>
    </submittedName>
</protein>
<evidence type="ECO:0000313" key="3">
    <source>
        <dbReference type="Proteomes" id="UP000239504"/>
    </source>
</evidence>